<keyword evidence="2" id="KW-0472">Membrane</keyword>
<feature type="transmembrane region" description="Helical" evidence="2">
    <location>
        <begin position="179"/>
        <end position="199"/>
    </location>
</feature>
<evidence type="ECO:0000259" key="3">
    <source>
        <dbReference type="SMART" id="SM01259"/>
    </source>
</evidence>
<dbReference type="SMART" id="SM01259">
    <property type="entry name" value="LAB_N"/>
    <property type="match status" value="2"/>
</dbReference>
<evidence type="ECO:0000256" key="2">
    <source>
        <dbReference type="SAM" id="Phobius"/>
    </source>
</evidence>
<evidence type="ECO:0000313" key="4">
    <source>
        <dbReference type="EMBL" id="QDU66300.1"/>
    </source>
</evidence>
<keyword evidence="2" id="KW-0812">Transmembrane</keyword>
<keyword evidence="5" id="KW-1185">Reference proteome</keyword>
<dbReference type="RefSeq" id="WP_145063799.1">
    <property type="nucleotide sequence ID" value="NZ_CP036287.1"/>
</dbReference>
<dbReference type="Proteomes" id="UP000316921">
    <property type="component" value="Chromosome"/>
</dbReference>
<dbReference type="Pfam" id="PF07578">
    <property type="entry name" value="LAB_N"/>
    <property type="match status" value="2"/>
</dbReference>
<dbReference type="InterPro" id="IPR011499">
    <property type="entry name" value="Lipid_A_biosynth_N"/>
</dbReference>
<organism evidence="4 5">
    <name type="scientific">Engelhardtia mirabilis</name>
    <dbReference type="NCBI Taxonomy" id="2528011"/>
    <lineage>
        <taxon>Bacteria</taxon>
        <taxon>Pseudomonadati</taxon>
        <taxon>Planctomycetota</taxon>
        <taxon>Planctomycetia</taxon>
        <taxon>Planctomycetia incertae sedis</taxon>
        <taxon>Engelhardtia</taxon>
    </lineage>
</organism>
<feature type="transmembrane region" description="Helical" evidence="2">
    <location>
        <begin position="34"/>
        <end position="55"/>
    </location>
</feature>
<feature type="domain" description="Lipid A biosynthesis N-terminal" evidence="3">
    <location>
        <begin position="126"/>
        <end position="197"/>
    </location>
</feature>
<reference evidence="4 5" key="1">
    <citation type="submission" date="2019-02" db="EMBL/GenBank/DDBJ databases">
        <title>Deep-cultivation of Planctomycetes and their phenomic and genomic characterization uncovers novel biology.</title>
        <authorList>
            <person name="Wiegand S."/>
            <person name="Jogler M."/>
            <person name="Boedeker C."/>
            <person name="Pinto D."/>
            <person name="Vollmers J."/>
            <person name="Rivas-Marin E."/>
            <person name="Kohn T."/>
            <person name="Peeters S.H."/>
            <person name="Heuer A."/>
            <person name="Rast P."/>
            <person name="Oberbeckmann S."/>
            <person name="Bunk B."/>
            <person name="Jeske O."/>
            <person name="Meyerdierks A."/>
            <person name="Storesund J.E."/>
            <person name="Kallscheuer N."/>
            <person name="Luecker S."/>
            <person name="Lage O.M."/>
            <person name="Pohl T."/>
            <person name="Merkel B.J."/>
            <person name="Hornburger P."/>
            <person name="Mueller R.-W."/>
            <person name="Bruemmer F."/>
            <person name="Labrenz M."/>
            <person name="Spormann A.M."/>
            <person name="Op den Camp H."/>
            <person name="Overmann J."/>
            <person name="Amann R."/>
            <person name="Jetten M.S.M."/>
            <person name="Mascher T."/>
            <person name="Medema M.H."/>
            <person name="Devos D.P."/>
            <person name="Kaster A.-K."/>
            <person name="Ovreas L."/>
            <person name="Rohde M."/>
            <person name="Galperin M.Y."/>
            <person name="Jogler C."/>
        </authorList>
    </citation>
    <scope>NUCLEOTIDE SEQUENCE [LARGE SCALE GENOMIC DNA]</scope>
    <source>
        <strain evidence="4 5">Pla133</strain>
    </source>
</reference>
<proteinExistence type="predicted"/>
<keyword evidence="2" id="KW-1133">Transmembrane helix</keyword>
<feature type="compositionally biased region" description="Basic and acidic residues" evidence="1">
    <location>
        <begin position="230"/>
        <end position="240"/>
    </location>
</feature>
<feature type="domain" description="Lipid A biosynthesis N-terminal" evidence="3">
    <location>
        <begin position="8"/>
        <end position="79"/>
    </location>
</feature>
<feature type="region of interest" description="Disordered" evidence="1">
    <location>
        <begin position="211"/>
        <end position="248"/>
    </location>
</feature>
<dbReference type="GO" id="GO:0009245">
    <property type="term" value="P:lipid A biosynthetic process"/>
    <property type="evidence" value="ECO:0007669"/>
    <property type="project" value="InterPro"/>
</dbReference>
<dbReference type="AlphaFoldDB" id="A0A518BH37"/>
<protein>
    <submittedName>
        <fullName evidence="4">Lipid-A-disaccharide synthase</fullName>
    </submittedName>
</protein>
<feature type="transmembrane region" description="Helical" evidence="2">
    <location>
        <begin position="93"/>
        <end position="111"/>
    </location>
</feature>
<name>A0A518BH37_9BACT</name>
<dbReference type="KEGG" id="pbap:Pla133_13680"/>
<sequence length="248" mass="27026">MSWLWIALGWTGQAMFFSRFLVQWWHSERAGRSVAPISFWWLSLVGTVLVGGYTFQRGEAVLLPVFAINSAIYARNLLLAGESRGKLLIGPRIAALLGLAAAVALWLSGAFEPRADLRESHAWLVLGGVGTTIWSSRFLLQWWASERSGASHFPPSFWWTSLAGNALLLAYAIHLADPLYVAGFAIGPFVQVRNLMLIYRPKGELVPVARVDEGAPGADGSGAATTRATEQGRIDRDPAREPQSSPPA</sequence>
<dbReference type="EMBL" id="CP036287">
    <property type="protein sequence ID" value="QDU66300.1"/>
    <property type="molecule type" value="Genomic_DNA"/>
</dbReference>
<dbReference type="GO" id="GO:0008915">
    <property type="term" value="F:lipid-A-disaccharide synthase activity"/>
    <property type="evidence" value="ECO:0007669"/>
    <property type="project" value="InterPro"/>
</dbReference>
<feature type="transmembrane region" description="Helical" evidence="2">
    <location>
        <begin position="123"/>
        <end position="144"/>
    </location>
</feature>
<feature type="transmembrane region" description="Helical" evidence="2">
    <location>
        <begin position="6"/>
        <end position="22"/>
    </location>
</feature>
<evidence type="ECO:0000313" key="5">
    <source>
        <dbReference type="Proteomes" id="UP000316921"/>
    </source>
</evidence>
<dbReference type="GO" id="GO:0016020">
    <property type="term" value="C:membrane"/>
    <property type="evidence" value="ECO:0007669"/>
    <property type="project" value="GOC"/>
</dbReference>
<gene>
    <name evidence="4" type="ORF">Pla133_13680</name>
</gene>
<accession>A0A518BH37</accession>
<evidence type="ECO:0000256" key="1">
    <source>
        <dbReference type="SAM" id="MobiDB-lite"/>
    </source>
</evidence>